<organism evidence="2 3">
    <name type="scientific">Stentor coeruleus</name>
    <dbReference type="NCBI Taxonomy" id="5963"/>
    <lineage>
        <taxon>Eukaryota</taxon>
        <taxon>Sar</taxon>
        <taxon>Alveolata</taxon>
        <taxon>Ciliophora</taxon>
        <taxon>Postciliodesmatophora</taxon>
        <taxon>Heterotrichea</taxon>
        <taxon>Heterotrichida</taxon>
        <taxon>Stentoridae</taxon>
        <taxon>Stentor</taxon>
    </lineage>
</organism>
<dbReference type="Proteomes" id="UP000187209">
    <property type="component" value="Unassembled WGS sequence"/>
</dbReference>
<evidence type="ECO:0000313" key="2">
    <source>
        <dbReference type="EMBL" id="OMJ91430.1"/>
    </source>
</evidence>
<sequence length="198" mass="22476">MSKLPSGELSITKKGDKLYLRPLSPYRYNQPSLIQEDSCSESLETSHDQDVSHQRTSTTIIKDIAQSYTFVPTIKNTHKNLIHEDVQSYSSSISKKHYSSSNDEQSEDYEKDSLMISTMDPKSPLRKPNLYQGRVSSIMTISSTSSEKNPPFKNFTSENCKSGIRNRNSLFESVTAFCSKCEQNIHTEVRENVYLGTL</sequence>
<dbReference type="EMBL" id="MPUH01000081">
    <property type="protein sequence ID" value="OMJ91430.1"/>
    <property type="molecule type" value="Genomic_DNA"/>
</dbReference>
<reference evidence="2 3" key="1">
    <citation type="submission" date="2016-11" db="EMBL/GenBank/DDBJ databases">
        <title>The macronuclear genome of Stentor coeruleus: a giant cell with tiny introns.</title>
        <authorList>
            <person name="Slabodnick M."/>
            <person name="Ruby J.G."/>
            <person name="Reiff S.B."/>
            <person name="Swart E.C."/>
            <person name="Gosai S."/>
            <person name="Prabakaran S."/>
            <person name="Witkowska E."/>
            <person name="Larue G.E."/>
            <person name="Fisher S."/>
            <person name="Freeman R.M."/>
            <person name="Gunawardena J."/>
            <person name="Chu W."/>
            <person name="Stover N.A."/>
            <person name="Gregory B.D."/>
            <person name="Nowacki M."/>
            <person name="Derisi J."/>
            <person name="Roy S.W."/>
            <person name="Marshall W.F."/>
            <person name="Sood P."/>
        </authorList>
    </citation>
    <scope>NUCLEOTIDE SEQUENCE [LARGE SCALE GENOMIC DNA]</scope>
    <source>
        <strain evidence="2">WM001</strain>
    </source>
</reference>
<feature type="compositionally biased region" description="Basic and acidic residues" evidence="1">
    <location>
        <begin position="44"/>
        <end position="53"/>
    </location>
</feature>
<name>A0A1R2CR31_9CILI</name>
<evidence type="ECO:0000256" key="1">
    <source>
        <dbReference type="SAM" id="MobiDB-lite"/>
    </source>
</evidence>
<gene>
    <name evidence="2" type="ORF">SteCoe_6010</name>
</gene>
<accession>A0A1R2CR31</accession>
<keyword evidence="3" id="KW-1185">Reference proteome</keyword>
<protein>
    <submittedName>
        <fullName evidence="2">Uncharacterized protein</fullName>
    </submittedName>
</protein>
<evidence type="ECO:0000313" key="3">
    <source>
        <dbReference type="Proteomes" id="UP000187209"/>
    </source>
</evidence>
<proteinExistence type="predicted"/>
<feature type="region of interest" description="Disordered" evidence="1">
    <location>
        <begin position="35"/>
        <end position="54"/>
    </location>
</feature>
<comment type="caution">
    <text evidence="2">The sequence shown here is derived from an EMBL/GenBank/DDBJ whole genome shotgun (WGS) entry which is preliminary data.</text>
</comment>
<dbReference type="AlphaFoldDB" id="A0A1R2CR31"/>